<evidence type="ECO:0000256" key="1">
    <source>
        <dbReference type="ARBA" id="ARBA00007162"/>
    </source>
</evidence>
<dbReference type="Pfam" id="PF12974">
    <property type="entry name" value="Phosphonate-bd"/>
    <property type="match status" value="1"/>
</dbReference>
<keyword evidence="2" id="KW-0732">Signal</keyword>
<dbReference type="NCBIfam" id="TIGR01098">
    <property type="entry name" value="3A0109s03R"/>
    <property type="match status" value="1"/>
</dbReference>
<sequence>MQAGRAGTTRVRHRGWLLGGLLALAGLIPSMAGAAGTDIDPNAPLTFGILPIGGPAESLEAWRPMLDDLHAALGRPVRAVSVATYEGIAQAISEQRVDIAFLSGRLALDAVVGQNMQVIGQLTRGDGSRGYYAVVLTATDSKITSLNQMFSRPGQWRFARGEALSVSGYLVPETQLFAARGVDSDTFFAKVHVDNHQNNALAVANGEADVATNNTADLERFQQHFPEQYARLRVLWKSSLIPHAVIVIRNDLPAPLRDKVAAFITGYGKGKDGAREEANLKLIHDISGFAPATNACLVPFADIEYSLEKRRATTAQWVSENAREARFKKIEADHDTLLARLRGK</sequence>
<dbReference type="SUPFAM" id="SSF53850">
    <property type="entry name" value="Periplasmic binding protein-like II"/>
    <property type="match status" value="1"/>
</dbReference>
<evidence type="ECO:0000256" key="2">
    <source>
        <dbReference type="ARBA" id="ARBA00022729"/>
    </source>
</evidence>
<dbReference type="AlphaFoldDB" id="A0A4Y5Z8A8"/>
<reference evidence="3 4" key="1">
    <citation type="submission" date="2019-06" db="EMBL/GenBank/DDBJ databases">
        <title>A complete genome sequence for Luteibacter pinisoli MAH-14.</title>
        <authorList>
            <person name="Baltrus D.A."/>
        </authorList>
    </citation>
    <scope>NUCLEOTIDE SEQUENCE [LARGE SCALE GENOMIC DNA]</scope>
    <source>
        <strain evidence="3 4">MAH-14</strain>
    </source>
</reference>
<dbReference type="PANTHER" id="PTHR35841">
    <property type="entry name" value="PHOSPHONATES-BINDING PERIPLASMIC PROTEIN"/>
    <property type="match status" value="1"/>
</dbReference>
<name>A0A4Y5Z8A8_9GAMM</name>
<protein>
    <submittedName>
        <fullName evidence="3">Phosphate/phosphite/phosphonate ABC transporter substrate-binding protein</fullName>
    </submittedName>
</protein>
<dbReference type="OrthoDB" id="5318791at2"/>
<comment type="similarity">
    <text evidence="1">Belongs to the phosphate/phosphite/phosphonate binding protein family.</text>
</comment>
<dbReference type="RefSeq" id="WP_139984704.1">
    <property type="nucleotide sequence ID" value="NZ_CP041046.1"/>
</dbReference>
<evidence type="ECO:0000313" key="4">
    <source>
        <dbReference type="Proteomes" id="UP000316093"/>
    </source>
</evidence>
<dbReference type="GO" id="GO:0043190">
    <property type="term" value="C:ATP-binding cassette (ABC) transporter complex"/>
    <property type="evidence" value="ECO:0007669"/>
    <property type="project" value="InterPro"/>
</dbReference>
<gene>
    <name evidence="3" type="primary">phnD</name>
    <name evidence="3" type="ORF">FIV34_16965</name>
</gene>
<dbReference type="InterPro" id="IPR005770">
    <property type="entry name" value="PhnD"/>
</dbReference>
<dbReference type="Gene3D" id="3.40.190.10">
    <property type="entry name" value="Periplasmic binding protein-like II"/>
    <property type="match status" value="2"/>
</dbReference>
<dbReference type="PANTHER" id="PTHR35841:SF1">
    <property type="entry name" value="PHOSPHONATES-BINDING PERIPLASMIC PROTEIN"/>
    <property type="match status" value="1"/>
</dbReference>
<dbReference type="EMBL" id="CP041046">
    <property type="protein sequence ID" value="QDE40779.1"/>
    <property type="molecule type" value="Genomic_DNA"/>
</dbReference>
<dbReference type="Proteomes" id="UP000316093">
    <property type="component" value="Chromosome"/>
</dbReference>
<dbReference type="GO" id="GO:0055085">
    <property type="term" value="P:transmembrane transport"/>
    <property type="evidence" value="ECO:0007669"/>
    <property type="project" value="InterPro"/>
</dbReference>
<evidence type="ECO:0000313" key="3">
    <source>
        <dbReference type="EMBL" id="QDE40779.1"/>
    </source>
</evidence>
<organism evidence="3 4">
    <name type="scientific">Luteibacter pinisoli</name>
    <dbReference type="NCBI Taxonomy" id="2589080"/>
    <lineage>
        <taxon>Bacteria</taxon>
        <taxon>Pseudomonadati</taxon>
        <taxon>Pseudomonadota</taxon>
        <taxon>Gammaproteobacteria</taxon>
        <taxon>Lysobacterales</taxon>
        <taxon>Rhodanobacteraceae</taxon>
        <taxon>Luteibacter</taxon>
    </lineage>
</organism>
<accession>A0A4Y5Z8A8</accession>
<proteinExistence type="inferred from homology"/>
<keyword evidence="4" id="KW-1185">Reference proteome</keyword>
<dbReference type="KEGG" id="lpy:FIV34_16965"/>